<evidence type="ECO:0000256" key="15">
    <source>
        <dbReference type="ARBA" id="ARBA00048238"/>
    </source>
</evidence>
<proteinExistence type="inferred from homology"/>
<evidence type="ECO:0000259" key="20">
    <source>
        <dbReference type="PROSITE" id="PS51383"/>
    </source>
</evidence>
<comment type="similarity">
    <text evidence="17">Belongs to the NnrD/CARKD family.</text>
</comment>
<dbReference type="InterPro" id="IPR004443">
    <property type="entry name" value="YjeF_N_dom"/>
</dbReference>
<keyword evidence="10 17" id="KW-0520">NAD</keyword>
<keyword evidence="6 17" id="KW-0547">Nucleotide-binding</keyword>
<evidence type="ECO:0000256" key="17">
    <source>
        <dbReference type="HAMAP-Rule" id="MF_01965"/>
    </source>
</evidence>
<dbReference type="InterPro" id="IPR017953">
    <property type="entry name" value="Carbohydrate_kinase_pred_CS"/>
</dbReference>
<dbReference type="CDD" id="cd01171">
    <property type="entry name" value="YXKO-related"/>
    <property type="match status" value="1"/>
</dbReference>
<comment type="caution">
    <text evidence="17">Lacks conserved residue(s) required for the propagation of feature annotation.</text>
</comment>
<dbReference type="EC" id="5.1.99.6" evidence="19"/>
<feature type="binding site" evidence="18">
    <location>
        <begin position="57"/>
        <end position="61"/>
    </location>
    <ligand>
        <name>(6S)-NADPHX</name>
        <dbReference type="ChEBI" id="CHEBI:64076"/>
    </ligand>
</feature>
<evidence type="ECO:0000256" key="5">
    <source>
        <dbReference type="ARBA" id="ARBA00022723"/>
    </source>
</evidence>
<dbReference type="InterPro" id="IPR029056">
    <property type="entry name" value="Ribokinase-like"/>
</dbReference>
<evidence type="ECO:0000256" key="3">
    <source>
        <dbReference type="ARBA" id="ARBA00006001"/>
    </source>
</evidence>
<evidence type="ECO:0000256" key="19">
    <source>
        <dbReference type="PIRNR" id="PIRNR017184"/>
    </source>
</evidence>
<evidence type="ECO:0000256" key="6">
    <source>
        <dbReference type="ARBA" id="ARBA00022741"/>
    </source>
</evidence>
<evidence type="ECO:0000256" key="4">
    <source>
        <dbReference type="ARBA" id="ARBA00009524"/>
    </source>
</evidence>
<dbReference type="EC" id="4.2.1.136" evidence="19"/>
<dbReference type="HAMAP" id="MF_01965">
    <property type="entry name" value="NADHX_dehydratase"/>
    <property type="match status" value="1"/>
</dbReference>
<dbReference type="InterPro" id="IPR000631">
    <property type="entry name" value="CARKD"/>
</dbReference>
<evidence type="ECO:0000256" key="18">
    <source>
        <dbReference type="HAMAP-Rule" id="MF_01966"/>
    </source>
</evidence>
<feature type="binding site" evidence="17">
    <location>
        <begin position="414"/>
        <end position="418"/>
    </location>
    <ligand>
        <name>AMP</name>
        <dbReference type="ChEBI" id="CHEBI:456215"/>
    </ligand>
</feature>
<evidence type="ECO:0000256" key="11">
    <source>
        <dbReference type="ARBA" id="ARBA00023235"/>
    </source>
</evidence>
<keyword evidence="12 17" id="KW-0456">Lyase</keyword>
<evidence type="ECO:0000256" key="16">
    <source>
        <dbReference type="ARBA" id="ARBA00049209"/>
    </source>
</evidence>
<keyword evidence="23" id="KW-1185">Reference proteome</keyword>
<evidence type="ECO:0000256" key="13">
    <source>
        <dbReference type="ARBA" id="ARBA00023268"/>
    </source>
</evidence>
<feature type="binding site" evidence="18">
    <location>
        <position position="159"/>
    </location>
    <ligand>
        <name>(6S)-NADPHX</name>
        <dbReference type="ChEBI" id="CHEBI:64076"/>
    </ligand>
</feature>
<keyword evidence="7 17" id="KW-0067">ATP-binding</keyword>
<feature type="binding site" evidence="18">
    <location>
        <position position="162"/>
    </location>
    <ligand>
        <name>K(+)</name>
        <dbReference type="ChEBI" id="CHEBI:29103"/>
    </ligand>
</feature>
<comment type="catalytic activity">
    <reaction evidence="2 18 19">
        <text>(6R)-NADPHX = (6S)-NADPHX</text>
        <dbReference type="Rhea" id="RHEA:32227"/>
        <dbReference type="ChEBI" id="CHEBI:64076"/>
        <dbReference type="ChEBI" id="CHEBI:64077"/>
        <dbReference type="EC" id="5.1.99.6"/>
    </reaction>
</comment>
<dbReference type="RefSeq" id="WP_390268459.1">
    <property type="nucleotide sequence ID" value="NZ_JBHRSA010000009.1"/>
</dbReference>
<comment type="cofactor">
    <cofactor evidence="18 19">
        <name>K(+)</name>
        <dbReference type="ChEBI" id="CHEBI:29103"/>
    </cofactor>
    <text evidence="18 19">Binds 1 potassium ion per subunit.</text>
</comment>
<evidence type="ECO:0000256" key="12">
    <source>
        <dbReference type="ARBA" id="ARBA00023239"/>
    </source>
</evidence>
<dbReference type="InterPro" id="IPR036652">
    <property type="entry name" value="YjeF_N_dom_sf"/>
</dbReference>
<dbReference type="NCBIfam" id="TIGR00197">
    <property type="entry name" value="yjeF_nterm"/>
    <property type="match status" value="1"/>
</dbReference>
<sequence>MFIVTAKEMYDIDHYTMHEAGLDGKILMENAGRAISGRMEKFMDKSNKITVFAGAGNNGGDGFVIARTLYNRSYDVQVFQVVPDQKITGDAHYHKLLYLNYGGRVFSSDDHGHLVSRLDETDVIVDAMVGIGISGKLRAPISDIAERINQSDATVIAVDVPSGLPADEGISNFQSVQADYTYMVGAAKMTAFLESTSPYYGGWEKVDIGFPASSFPMCSSRELWGEEQYRETMPEREKYAHKGKHGKGLIIGGSSKMPGSIAMAAKASLKAGTGLLTVASSETVIRMIASHCVEAMYQPVPESDGYLTDDPDLSVSDYDAVAIGVGMGRSNRSAAAFRHAVQDTNGPLIVDADGFYHVKPLLDQLAQREHPTVLTPHPGEMAELMDVSIPEVLKNPFRLSAEFAEKYNVYVILKGRHTLITAPDGRQAVNDTGNPGLAKGGSGDVLTGIVHAMVMQEQGIFQALCNACFVHGAAADWMVENSRACHDLMATDVIEGISMVYRAIS</sequence>
<dbReference type="Gene3D" id="3.40.1190.20">
    <property type="match status" value="1"/>
</dbReference>
<comment type="catalytic activity">
    <reaction evidence="1 18 19">
        <text>(6R)-NADHX = (6S)-NADHX</text>
        <dbReference type="Rhea" id="RHEA:32215"/>
        <dbReference type="ChEBI" id="CHEBI:64074"/>
        <dbReference type="ChEBI" id="CHEBI:64075"/>
        <dbReference type="EC" id="5.1.99.6"/>
    </reaction>
</comment>
<keyword evidence="5 18" id="KW-0479">Metal-binding</keyword>
<comment type="function">
    <text evidence="17">Catalyzes the dehydration of the S-form of NAD(P)HX at the expense of ADP, which is converted to AMP. Together with NAD(P)HX epimerase, which catalyzes the epimerization of the S- and R-forms, the enzyme allows the repair of both epimers of NAD(P)HX, a damaged form of NAD(P)H that is a result of enzymatic or heat-dependent hydration.</text>
</comment>
<dbReference type="PROSITE" id="PS51383">
    <property type="entry name" value="YJEF_C_3"/>
    <property type="match status" value="1"/>
</dbReference>
<feature type="binding site" evidence="18">
    <location>
        <position position="58"/>
    </location>
    <ligand>
        <name>K(+)</name>
        <dbReference type="ChEBI" id="CHEBI:29103"/>
    </ligand>
</feature>
<comment type="subunit">
    <text evidence="17">Homotetramer.</text>
</comment>
<protein>
    <recommendedName>
        <fullName evidence="19">Bifunctional NAD(P)H-hydrate repair enzyme</fullName>
    </recommendedName>
    <alternativeName>
        <fullName evidence="19">Nicotinamide nucleotide repair protein</fullName>
    </alternativeName>
    <domain>
        <recommendedName>
            <fullName evidence="19">ADP-dependent (S)-NAD(P)H-hydrate dehydratase</fullName>
            <ecNumber evidence="19">4.2.1.136</ecNumber>
        </recommendedName>
        <alternativeName>
            <fullName evidence="19">ADP-dependent NAD(P)HX dehydratase</fullName>
        </alternativeName>
    </domain>
    <domain>
        <recommendedName>
            <fullName evidence="19">NAD(P)H-hydrate epimerase</fullName>
            <ecNumber evidence="19">5.1.99.6</ecNumber>
        </recommendedName>
    </domain>
</protein>
<feature type="binding site" evidence="17">
    <location>
        <position position="444"/>
    </location>
    <ligand>
        <name>(6S)-NADPHX</name>
        <dbReference type="ChEBI" id="CHEBI:64076"/>
    </ligand>
</feature>
<evidence type="ECO:0000256" key="1">
    <source>
        <dbReference type="ARBA" id="ARBA00000013"/>
    </source>
</evidence>
<evidence type="ECO:0000256" key="14">
    <source>
        <dbReference type="ARBA" id="ARBA00025153"/>
    </source>
</evidence>
<dbReference type="PROSITE" id="PS01050">
    <property type="entry name" value="YJEF_C_2"/>
    <property type="match status" value="1"/>
</dbReference>
<dbReference type="EMBL" id="JBHRSA010000009">
    <property type="protein sequence ID" value="MFC3039299.1"/>
    <property type="molecule type" value="Genomic_DNA"/>
</dbReference>
<dbReference type="NCBIfam" id="TIGR00196">
    <property type="entry name" value="yjeF_cterm"/>
    <property type="match status" value="1"/>
</dbReference>
<dbReference type="PANTHER" id="PTHR12592">
    <property type="entry name" value="ATP-DEPENDENT (S)-NAD(P)H-HYDRATE DEHYDRATASE FAMILY MEMBER"/>
    <property type="match status" value="1"/>
</dbReference>
<comment type="cofactor">
    <cofactor evidence="17">
        <name>Mg(2+)</name>
        <dbReference type="ChEBI" id="CHEBI:18420"/>
    </cofactor>
</comment>
<keyword evidence="8 17" id="KW-0521">NADP</keyword>
<comment type="function">
    <text evidence="18">Catalyzes the epimerization of the S- and R-forms of NAD(P)HX, a damaged form of NAD(P)H that is a result of enzymatic or heat-dependent hydration. This is a prerequisite for the S-specific NAD(P)H-hydrate dehydratase to allow the repair of both epimers of NAD(P)HX.</text>
</comment>
<evidence type="ECO:0000313" key="23">
    <source>
        <dbReference type="Proteomes" id="UP001595279"/>
    </source>
</evidence>
<feature type="binding site" evidence="18">
    <location>
        <begin position="130"/>
        <end position="136"/>
    </location>
    <ligand>
        <name>(6S)-NADPHX</name>
        <dbReference type="ChEBI" id="CHEBI:64076"/>
    </ligand>
</feature>
<evidence type="ECO:0000256" key="2">
    <source>
        <dbReference type="ARBA" id="ARBA00000909"/>
    </source>
</evidence>
<feature type="binding site" evidence="17">
    <location>
        <position position="377"/>
    </location>
    <ligand>
        <name>(6S)-NADPHX</name>
        <dbReference type="ChEBI" id="CHEBI:64076"/>
    </ligand>
</feature>
<dbReference type="HAMAP" id="MF_01966">
    <property type="entry name" value="NADHX_epimerase"/>
    <property type="match status" value="1"/>
</dbReference>
<accession>A0ABV7CSR9</accession>
<comment type="catalytic activity">
    <reaction evidence="16 17 19">
        <text>(6S)-NADPHX + ADP = AMP + phosphate + NADPH + H(+)</text>
        <dbReference type="Rhea" id="RHEA:32235"/>
        <dbReference type="ChEBI" id="CHEBI:15378"/>
        <dbReference type="ChEBI" id="CHEBI:43474"/>
        <dbReference type="ChEBI" id="CHEBI:57783"/>
        <dbReference type="ChEBI" id="CHEBI:64076"/>
        <dbReference type="ChEBI" id="CHEBI:456215"/>
        <dbReference type="ChEBI" id="CHEBI:456216"/>
        <dbReference type="EC" id="4.2.1.136"/>
    </reaction>
</comment>
<comment type="catalytic activity">
    <reaction evidence="15 17 19">
        <text>(6S)-NADHX + ADP = AMP + phosphate + NADH + H(+)</text>
        <dbReference type="Rhea" id="RHEA:32223"/>
        <dbReference type="ChEBI" id="CHEBI:15378"/>
        <dbReference type="ChEBI" id="CHEBI:43474"/>
        <dbReference type="ChEBI" id="CHEBI:57945"/>
        <dbReference type="ChEBI" id="CHEBI:64074"/>
        <dbReference type="ChEBI" id="CHEBI:456215"/>
        <dbReference type="ChEBI" id="CHEBI:456216"/>
        <dbReference type="EC" id="4.2.1.136"/>
    </reaction>
</comment>
<dbReference type="PROSITE" id="PS51385">
    <property type="entry name" value="YJEF_N"/>
    <property type="match status" value="1"/>
</dbReference>
<evidence type="ECO:0000313" key="22">
    <source>
        <dbReference type="EMBL" id="MFC3039299.1"/>
    </source>
</evidence>
<dbReference type="PANTHER" id="PTHR12592:SF0">
    <property type="entry name" value="ATP-DEPENDENT (S)-NAD(P)H-HYDRATE DEHYDRATASE"/>
    <property type="match status" value="1"/>
</dbReference>
<evidence type="ECO:0000256" key="7">
    <source>
        <dbReference type="ARBA" id="ARBA00022840"/>
    </source>
</evidence>
<reference evidence="23" key="1">
    <citation type="journal article" date="2019" name="Int. J. Syst. Evol. Microbiol.">
        <title>The Global Catalogue of Microorganisms (GCM) 10K type strain sequencing project: providing services to taxonomists for standard genome sequencing and annotation.</title>
        <authorList>
            <consortium name="The Broad Institute Genomics Platform"/>
            <consortium name="The Broad Institute Genome Sequencing Center for Infectious Disease"/>
            <person name="Wu L."/>
            <person name="Ma J."/>
        </authorList>
    </citation>
    <scope>NUCLEOTIDE SEQUENCE [LARGE SCALE GENOMIC DNA]</scope>
    <source>
        <strain evidence="23">KCTC 13128</strain>
    </source>
</reference>
<name>A0ABV7CSR9_9BACI</name>
<dbReference type="SUPFAM" id="SSF64153">
    <property type="entry name" value="YjeF N-terminal domain-like"/>
    <property type="match status" value="1"/>
</dbReference>
<keyword evidence="13" id="KW-0511">Multifunctional enzyme</keyword>
<evidence type="ECO:0000259" key="21">
    <source>
        <dbReference type="PROSITE" id="PS51385"/>
    </source>
</evidence>
<dbReference type="Gene3D" id="3.40.50.10260">
    <property type="entry name" value="YjeF N-terminal domain"/>
    <property type="match status" value="1"/>
</dbReference>
<dbReference type="Pfam" id="PF03853">
    <property type="entry name" value="YjeF_N"/>
    <property type="match status" value="1"/>
</dbReference>
<dbReference type="InterPro" id="IPR030677">
    <property type="entry name" value="Nnr"/>
</dbReference>
<feature type="binding site" evidence="17">
    <location>
        <position position="326"/>
    </location>
    <ligand>
        <name>(6S)-NADPHX</name>
        <dbReference type="ChEBI" id="CHEBI:64076"/>
    </ligand>
</feature>
<dbReference type="Proteomes" id="UP001595279">
    <property type="component" value="Unassembled WGS sequence"/>
</dbReference>
<dbReference type="SUPFAM" id="SSF53613">
    <property type="entry name" value="Ribokinase-like"/>
    <property type="match status" value="1"/>
</dbReference>
<evidence type="ECO:0000256" key="10">
    <source>
        <dbReference type="ARBA" id="ARBA00023027"/>
    </source>
</evidence>
<gene>
    <name evidence="17" type="primary">nnrD</name>
    <name evidence="18" type="synonym">nnrE</name>
    <name evidence="22" type="ORF">ACFOGI_03485</name>
</gene>
<feature type="binding site" evidence="18">
    <location>
        <position position="126"/>
    </location>
    <ligand>
        <name>K(+)</name>
        <dbReference type="ChEBI" id="CHEBI:29103"/>
    </ligand>
</feature>
<evidence type="ECO:0000256" key="8">
    <source>
        <dbReference type="ARBA" id="ARBA00022857"/>
    </source>
</evidence>
<keyword evidence="11 18" id="KW-0413">Isomerase</keyword>
<comment type="function">
    <text evidence="14 19">Bifunctional enzyme that catalyzes the epimerization of the S- and R-forms of NAD(P)HX and the dehydration of the S-form of NAD(P)HX at the expense of ADP, which is converted to AMP. This allows the repair of both epimers of NAD(P)HX, a damaged form of NAD(P)H that is a result of enzymatic or heat-dependent hydration.</text>
</comment>
<comment type="similarity">
    <text evidence="4 19">In the C-terminal section; belongs to the NnrD/CARKD family.</text>
</comment>
<feature type="domain" description="YjeF C-terminal" evidence="20">
    <location>
        <begin position="225"/>
        <end position="504"/>
    </location>
</feature>
<dbReference type="Pfam" id="PF01256">
    <property type="entry name" value="Carb_kinase"/>
    <property type="match status" value="1"/>
</dbReference>
<comment type="caution">
    <text evidence="22">The sequence shown here is derived from an EMBL/GenBank/DDBJ whole genome shotgun (WGS) entry which is preliminary data.</text>
</comment>
<keyword evidence="9 18" id="KW-0630">Potassium</keyword>
<evidence type="ECO:0000256" key="9">
    <source>
        <dbReference type="ARBA" id="ARBA00022958"/>
    </source>
</evidence>
<feature type="domain" description="YjeF N-terminal" evidence="21">
    <location>
        <begin position="9"/>
        <end position="216"/>
    </location>
</feature>
<comment type="similarity">
    <text evidence="18">Belongs to the NnrE/AIBP family.</text>
</comment>
<feature type="binding site" evidence="17">
    <location>
        <position position="443"/>
    </location>
    <ligand>
        <name>AMP</name>
        <dbReference type="ChEBI" id="CHEBI:456215"/>
    </ligand>
</feature>
<organism evidence="22 23">
    <name type="scientific">Virgibacillus xinjiangensis</name>
    <dbReference type="NCBI Taxonomy" id="393090"/>
    <lineage>
        <taxon>Bacteria</taxon>
        <taxon>Bacillati</taxon>
        <taxon>Bacillota</taxon>
        <taxon>Bacilli</taxon>
        <taxon>Bacillales</taxon>
        <taxon>Bacillaceae</taxon>
        <taxon>Virgibacillus</taxon>
    </lineage>
</organism>
<comment type="similarity">
    <text evidence="3 19">In the N-terminal section; belongs to the NnrE/AIBP family.</text>
</comment>
<dbReference type="PIRSF" id="PIRSF017184">
    <property type="entry name" value="Nnr"/>
    <property type="match status" value="1"/>
</dbReference>